<evidence type="ECO:0008006" key="3">
    <source>
        <dbReference type="Google" id="ProtNLM"/>
    </source>
</evidence>
<reference evidence="1 2" key="1">
    <citation type="submission" date="2023-12" db="EMBL/GenBank/DDBJ databases">
        <title>Micromonospora sp. nov., isolated from Atacama Desert.</title>
        <authorList>
            <person name="Carro L."/>
            <person name="Golinska P."/>
            <person name="Klenk H.-P."/>
            <person name="Goodfellow M."/>
        </authorList>
    </citation>
    <scope>NUCLEOTIDE SEQUENCE [LARGE SCALE GENOMIC DNA]</scope>
    <source>
        <strain evidence="1 2">4G53</strain>
    </source>
</reference>
<sequence length="324" mass="36314">MMRRLPLTLACGDYDRTRALLEGDVRPDGIDLTYLRLPVEETFFRMLRHREFDVAEMSLSTYAASLARGDRPFVALPVFTSRMFRHSSVYVREGITSVEELKGGVVGVPEFQLTACVWVRGILEEHHGLPASSVRYVTGGQESPGRIEKGAVSVPYDVSAIPSDRTLSQMLGAGEIDALYTPRVPSTFGAGVTRLFPDVVRAERAYFEATRIFPIMHVVVLRREVYEANRWVAQALHKAFVAARDLAYAGLSDSSALRFLSPWLVQHAEADRALLGDDFWSYGLDANRHVLEAFLRYHHAQGLSPRLLTPEELFAPETLESFVI</sequence>
<accession>A0ABU5JE20</accession>
<comment type="caution">
    <text evidence="1">The sequence shown here is derived from an EMBL/GenBank/DDBJ whole genome shotgun (WGS) entry which is preliminary data.</text>
</comment>
<gene>
    <name evidence="1" type="ORF">U2F25_15440</name>
</gene>
<organism evidence="1 2">
    <name type="scientific">Micromonospora sicca</name>
    <dbReference type="NCBI Taxonomy" id="2202420"/>
    <lineage>
        <taxon>Bacteria</taxon>
        <taxon>Bacillati</taxon>
        <taxon>Actinomycetota</taxon>
        <taxon>Actinomycetes</taxon>
        <taxon>Micromonosporales</taxon>
        <taxon>Micromonosporaceae</taxon>
        <taxon>Micromonospora</taxon>
    </lineage>
</organism>
<dbReference type="RefSeq" id="WP_322440910.1">
    <property type="nucleotide sequence ID" value="NZ_JAXOTQ010000017.1"/>
</dbReference>
<name>A0ABU5JE20_9ACTN</name>
<protein>
    <recommendedName>
        <fullName evidence="3">ABC transporter substrate-binding protein</fullName>
    </recommendedName>
</protein>
<evidence type="ECO:0000313" key="1">
    <source>
        <dbReference type="EMBL" id="MDZ5490843.1"/>
    </source>
</evidence>
<evidence type="ECO:0000313" key="2">
    <source>
        <dbReference type="Proteomes" id="UP001290101"/>
    </source>
</evidence>
<keyword evidence="2" id="KW-1185">Reference proteome</keyword>
<proteinExistence type="predicted"/>
<dbReference type="Proteomes" id="UP001290101">
    <property type="component" value="Unassembled WGS sequence"/>
</dbReference>
<dbReference type="SUPFAM" id="SSF53850">
    <property type="entry name" value="Periplasmic binding protein-like II"/>
    <property type="match status" value="1"/>
</dbReference>
<dbReference type="EMBL" id="JAXOTQ010000017">
    <property type="protein sequence ID" value="MDZ5490843.1"/>
    <property type="molecule type" value="Genomic_DNA"/>
</dbReference>